<protein>
    <submittedName>
        <fullName evidence="1">Restriction endonuclease</fullName>
    </submittedName>
</protein>
<sequence length="257" mass="29063">MSIDLANQKDYLDQLFKVYPLSPDSIRNIDPNIWERIVESYNKEDNTALINALLSLKLFPIKDGYVPFLRKDPSAILRNPQTVNRICGRVRELGLEKLFERCAEPKETNRQMGPLFRRWVNSGVLGVFPVSEDIFDSNNENAILNGSDSALLNYAIRKLGYKRDKGVDIIARFNGKYIIGEAKFISDEGGHQNAQFNDAISTIGTNAKNGVIKIGIMDGVLYIKPRKGEGTSKYRKITEKDIPVMSALVLREFLYSL</sequence>
<reference evidence="1" key="2">
    <citation type="journal article" date="2021" name="PeerJ">
        <title>Extensive microbial diversity within the chicken gut microbiome revealed by metagenomics and culture.</title>
        <authorList>
            <person name="Gilroy R."/>
            <person name="Ravi A."/>
            <person name="Getino M."/>
            <person name="Pursley I."/>
            <person name="Horton D.L."/>
            <person name="Alikhan N.F."/>
            <person name="Baker D."/>
            <person name="Gharbi K."/>
            <person name="Hall N."/>
            <person name="Watson M."/>
            <person name="Adriaenssens E.M."/>
            <person name="Foster-Nyarko E."/>
            <person name="Jarju S."/>
            <person name="Secka A."/>
            <person name="Antonio M."/>
            <person name="Oren A."/>
            <person name="Chaudhuri R.R."/>
            <person name="La Ragione R."/>
            <person name="Hildebrand F."/>
            <person name="Pallen M.J."/>
        </authorList>
    </citation>
    <scope>NUCLEOTIDE SEQUENCE</scope>
    <source>
        <strain evidence="1">G3-4614</strain>
    </source>
</reference>
<dbReference type="EMBL" id="JADIMW010000078">
    <property type="protein sequence ID" value="MBO8438744.1"/>
    <property type="molecule type" value="Genomic_DNA"/>
</dbReference>
<dbReference type="InterPro" id="IPR010443">
    <property type="entry name" value="Restrct_endonuc_II_Tsp45I"/>
</dbReference>
<gene>
    <name evidence="1" type="ORF">IAC54_07610</name>
</gene>
<keyword evidence="1" id="KW-0540">Nuclease</keyword>
<organism evidence="1 2">
    <name type="scientific">Candidatus Caccoplasma merdipullorum</name>
    <dbReference type="NCBI Taxonomy" id="2840718"/>
    <lineage>
        <taxon>Bacteria</taxon>
        <taxon>Pseudomonadati</taxon>
        <taxon>Bacteroidota</taxon>
        <taxon>Bacteroidia</taxon>
        <taxon>Bacteroidales</taxon>
        <taxon>Bacteroidaceae</taxon>
        <taxon>Bacteroidaceae incertae sedis</taxon>
        <taxon>Candidatus Caccoplasma</taxon>
    </lineage>
</organism>
<dbReference type="AlphaFoldDB" id="A0A9D9E387"/>
<accession>A0A9D9E387</accession>
<name>A0A9D9E387_9BACT</name>
<evidence type="ECO:0000313" key="1">
    <source>
        <dbReference type="EMBL" id="MBO8438744.1"/>
    </source>
</evidence>
<evidence type="ECO:0000313" key="2">
    <source>
        <dbReference type="Proteomes" id="UP000823636"/>
    </source>
</evidence>
<dbReference type="Proteomes" id="UP000823636">
    <property type="component" value="Unassembled WGS sequence"/>
</dbReference>
<keyword evidence="1" id="KW-0378">Hydrolase</keyword>
<dbReference type="Pfam" id="PF06300">
    <property type="entry name" value="Tsp45I"/>
    <property type="match status" value="1"/>
</dbReference>
<dbReference type="GO" id="GO:0004519">
    <property type="term" value="F:endonuclease activity"/>
    <property type="evidence" value="ECO:0007669"/>
    <property type="project" value="UniProtKB-KW"/>
</dbReference>
<comment type="caution">
    <text evidence="1">The sequence shown here is derived from an EMBL/GenBank/DDBJ whole genome shotgun (WGS) entry which is preliminary data.</text>
</comment>
<proteinExistence type="predicted"/>
<keyword evidence="1" id="KW-0255">Endonuclease</keyword>
<reference evidence="1" key="1">
    <citation type="submission" date="2020-10" db="EMBL/GenBank/DDBJ databases">
        <authorList>
            <person name="Gilroy R."/>
        </authorList>
    </citation>
    <scope>NUCLEOTIDE SEQUENCE</scope>
    <source>
        <strain evidence="1">G3-4614</strain>
    </source>
</reference>